<evidence type="ECO:0000313" key="1">
    <source>
        <dbReference type="EMBL" id="EFB31318.1"/>
    </source>
</evidence>
<reference evidence="1 2" key="1">
    <citation type="submission" date="2009-11" db="EMBL/GenBank/DDBJ databases">
        <authorList>
            <person name="Weinstock G."/>
            <person name="Sodergren E."/>
            <person name="Clifton S."/>
            <person name="Fulton L."/>
            <person name="Fulton B."/>
            <person name="Courtney L."/>
            <person name="Fronick C."/>
            <person name="Harrison M."/>
            <person name="Strong C."/>
            <person name="Farmer C."/>
            <person name="Delahaunty K."/>
            <person name="Markovic C."/>
            <person name="Hall O."/>
            <person name="Minx P."/>
            <person name="Tomlinson C."/>
            <person name="Mitreva M."/>
            <person name="Nelson J."/>
            <person name="Hou S."/>
            <person name="Wollam A."/>
            <person name="Pepin K.H."/>
            <person name="Johnson M."/>
            <person name="Bhonagiri V."/>
            <person name="Nash W.E."/>
            <person name="Warren W."/>
            <person name="Chinwalla A."/>
            <person name="Mardis E.R."/>
            <person name="Wilson R.K."/>
        </authorList>
    </citation>
    <scope>NUCLEOTIDE SEQUENCE [LARGE SCALE GENOMIC DNA]</scope>
    <source>
        <strain evidence="1 2">F0302</strain>
    </source>
</reference>
<dbReference type="EMBL" id="ACUZ02000039">
    <property type="protein sequence ID" value="EFB31318.1"/>
    <property type="molecule type" value="Genomic_DNA"/>
</dbReference>
<protein>
    <submittedName>
        <fullName evidence="1">Uncharacterized protein</fullName>
    </submittedName>
</protein>
<dbReference type="Proteomes" id="UP000004079">
    <property type="component" value="Unassembled WGS sequence"/>
</dbReference>
<name>D1QTY8_9BACT</name>
<sequence>MAIAGTKRMSYFCKDSASERKERSLSICRAQPIFCKIRR</sequence>
<gene>
    <name evidence="1" type="ORF">HMPREF0971_02470</name>
</gene>
<dbReference type="AlphaFoldDB" id="D1QTY8"/>
<comment type="caution">
    <text evidence="1">The sequence shown here is derived from an EMBL/GenBank/DDBJ whole genome shotgun (WGS) entry which is preliminary data.</text>
</comment>
<dbReference type="HOGENOM" id="CLU_3314766_0_0_10"/>
<proteinExistence type="predicted"/>
<evidence type="ECO:0000313" key="2">
    <source>
        <dbReference type="Proteomes" id="UP000004079"/>
    </source>
</evidence>
<dbReference type="STRING" id="649760.HMPREF0971_02470"/>
<organism evidence="1 2">
    <name type="scientific">Segatella oris F0302</name>
    <dbReference type="NCBI Taxonomy" id="649760"/>
    <lineage>
        <taxon>Bacteria</taxon>
        <taxon>Pseudomonadati</taxon>
        <taxon>Bacteroidota</taxon>
        <taxon>Bacteroidia</taxon>
        <taxon>Bacteroidales</taxon>
        <taxon>Prevotellaceae</taxon>
        <taxon>Segatella</taxon>
    </lineage>
</organism>
<accession>D1QTY8</accession>